<feature type="region of interest" description="Disordered" evidence="1">
    <location>
        <begin position="154"/>
        <end position="204"/>
    </location>
</feature>
<evidence type="ECO:0000256" key="1">
    <source>
        <dbReference type="SAM" id="MobiDB-lite"/>
    </source>
</evidence>
<feature type="region of interest" description="Disordered" evidence="1">
    <location>
        <begin position="86"/>
        <end position="109"/>
    </location>
</feature>
<protein>
    <submittedName>
        <fullName evidence="2">ORF3</fullName>
    </submittedName>
</protein>
<evidence type="ECO:0000313" key="2">
    <source>
        <dbReference type="EMBL" id="AHA86840.1"/>
    </source>
</evidence>
<dbReference type="Proteomes" id="UP000119077">
    <property type="component" value="Segment"/>
</dbReference>
<dbReference type="EMBL" id="KF373760">
    <property type="protein sequence ID" value="AHA86840.1"/>
    <property type="molecule type" value="Genomic_DNA"/>
</dbReference>
<organism evidence="2 3">
    <name type="scientific">Seal anellovirus 2</name>
    <dbReference type="NCBI Taxonomy" id="1427157"/>
    <lineage>
        <taxon>Viruses</taxon>
        <taxon>Monodnaviria</taxon>
        <taxon>Shotokuvirae</taxon>
        <taxon>Commensaviricota</taxon>
        <taxon>Cardeaviricetes</taxon>
        <taxon>Sanitavirales</taxon>
        <taxon>Anelloviridae</taxon>
        <taxon>Lambdatorquevirus</taxon>
        <taxon>Lambdatorquevirus phoci2</taxon>
    </lineage>
</organism>
<keyword evidence="3" id="KW-1185">Reference proteome</keyword>
<feature type="compositionally biased region" description="Polar residues" evidence="1">
    <location>
        <begin position="86"/>
        <end position="103"/>
    </location>
</feature>
<reference evidence="2 3" key="1">
    <citation type="journal article" date="2013" name="PLoS ONE">
        <title>Novel b19-like parvovirus in the brain of a harbor seal.</title>
        <authorList>
            <person name="Bodewes R."/>
            <person name="Rubio Garcia A."/>
            <person name="Wiersma L.C."/>
            <person name="Getu S."/>
            <person name="Beukers M."/>
            <person name="Schapendonk C.M."/>
            <person name="van Run P.R."/>
            <person name="van de Bildt M.W."/>
            <person name="Poen M.J."/>
            <person name="Osinga N."/>
            <person name="Sanchez Contreras G.J."/>
            <person name="Kuiken T."/>
            <person name="Smits S.L."/>
            <person name="Osterhaus A.D."/>
        </authorList>
    </citation>
    <scope>NUCLEOTIDE SEQUENCE [LARGE SCALE GENOMIC DNA]</scope>
</reference>
<dbReference type="GeneID" id="20358456"/>
<feature type="compositionally biased region" description="Pro residues" evidence="1">
    <location>
        <begin position="194"/>
        <end position="204"/>
    </location>
</feature>
<dbReference type="KEGG" id="vg:20358456"/>
<dbReference type="RefSeq" id="YP_009058904.1">
    <property type="nucleotide sequence ID" value="NC_024891.1"/>
</dbReference>
<accession>V5NEA1</accession>
<proteinExistence type="predicted"/>
<sequence length="204" mass="22937">MTPGDLNMLMMILQKLAGEMSENYGQTEKTICRVNVILIRPELIKTIYQRTLKTGVLSYHRALSDLEKRDFHSGLNTNFISSSLETLSTDNSRTPTQKSSSLELQRPKTPLQEKYNLVPRGRRIRGISSQETWTGTESSKKELIEELLQLVQETSQPKWDPLASDSEATLPSDESDSDISCLDYWSDEENPGGKAPPGPPHTRA</sequence>
<evidence type="ECO:0000313" key="3">
    <source>
        <dbReference type="Proteomes" id="UP000119077"/>
    </source>
</evidence>
<name>V5NEA1_9VIRU</name>